<keyword evidence="1" id="KW-0472">Membrane</keyword>
<dbReference type="InterPro" id="IPR036737">
    <property type="entry name" value="OmpA-like_sf"/>
</dbReference>
<feature type="region of interest" description="Disordered" evidence="2">
    <location>
        <begin position="337"/>
        <end position="361"/>
    </location>
</feature>
<feature type="compositionally biased region" description="Basic and acidic residues" evidence="2">
    <location>
        <begin position="351"/>
        <end position="361"/>
    </location>
</feature>
<sequence length="361" mass="38499">MLVMGAAEAQPVRGLYVSGSGGASFNQDQTVRLSPVFPSGRDHYQAGVTGLGSVGWGLGNGFRVEVEGNYRNNRLQQFKSSLFPSSVGGRQQSYGVMANALFDMDIGQSWVYPYFGAGVGYGWQSMNTYVHAPSGAFDQHVTGTAGNFAYQGIFGLSFPVPWVVGLSATTEYRFYSLLGPNGHHATATGVYGGWDQKQAYGSSTGNRDTRTNFNHSLLLGLRYEFNPAPPPAPPAPAVIAAPAPAPTRTYLVFFDWDSAALSERAKSVVAEAAKNSTSTQVTHIEVSGYTDTSAAQPGARGQAYNLGLSNRRAESVKAELIRDGVAAGLISTQGFGEAHPLVPTGPNAREPQNRRVEIDFK</sequence>
<evidence type="ECO:0000259" key="3">
    <source>
        <dbReference type="PROSITE" id="PS51123"/>
    </source>
</evidence>
<dbReference type="CDD" id="cd07185">
    <property type="entry name" value="OmpA_C-like"/>
    <property type="match status" value="1"/>
</dbReference>
<keyword evidence="5" id="KW-1185">Reference proteome</keyword>
<evidence type="ECO:0000256" key="1">
    <source>
        <dbReference type="PROSITE-ProRule" id="PRU00473"/>
    </source>
</evidence>
<dbReference type="PROSITE" id="PS51123">
    <property type="entry name" value="OMPA_2"/>
    <property type="match status" value="1"/>
</dbReference>
<dbReference type="Proteomes" id="UP001156614">
    <property type="component" value="Unassembled WGS sequence"/>
</dbReference>
<dbReference type="Gene3D" id="2.40.160.20">
    <property type="match status" value="1"/>
</dbReference>
<dbReference type="PANTHER" id="PTHR30329">
    <property type="entry name" value="STATOR ELEMENT OF FLAGELLAR MOTOR COMPLEX"/>
    <property type="match status" value="1"/>
</dbReference>
<gene>
    <name evidence="4" type="ORF">GCM10007867_26750</name>
</gene>
<dbReference type="Pfam" id="PF00691">
    <property type="entry name" value="OmpA"/>
    <property type="match status" value="1"/>
</dbReference>
<evidence type="ECO:0000313" key="5">
    <source>
        <dbReference type="Proteomes" id="UP001156614"/>
    </source>
</evidence>
<feature type="domain" description="OmpA-like" evidence="3">
    <location>
        <begin position="241"/>
        <end position="361"/>
    </location>
</feature>
<comment type="caution">
    <text evidence="4">The sequence shown here is derived from an EMBL/GenBank/DDBJ whole genome shotgun (WGS) entry which is preliminary data.</text>
</comment>
<protein>
    <submittedName>
        <fullName evidence="4">Membrane protein</fullName>
    </submittedName>
</protein>
<dbReference type="EMBL" id="BSNU01000005">
    <property type="protein sequence ID" value="GLQ63829.1"/>
    <property type="molecule type" value="Genomic_DNA"/>
</dbReference>
<dbReference type="InterPro" id="IPR011250">
    <property type="entry name" value="OMP/PagP_B-barrel"/>
</dbReference>
<reference evidence="5" key="1">
    <citation type="journal article" date="2019" name="Int. J. Syst. Evol. Microbiol.">
        <title>The Global Catalogue of Microorganisms (GCM) 10K type strain sequencing project: providing services to taxonomists for standard genome sequencing and annotation.</title>
        <authorList>
            <consortium name="The Broad Institute Genomics Platform"/>
            <consortium name="The Broad Institute Genome Sequencing Center for Infectious Disease"/>
            <person name="Wu L."/>
            <person name="Ma J."/>
        </authorList>
    </citation>
    <scope>NUCLEOTIDE SEQUENCE [LARGE SCALE GENOMIC DNA]</scope>
    <source>
        <strain evidence="5">NBRC 3267</strain>
    </source>
</reference>
<dbReference type="InterPro" id="IPR006665">
    <property type="entry name" value="OmpA-like"/>
</dbReference>
<dbReference type="Gene3D" id="3.30.1330.60">
    <property type="entry name" value="OmpA-like domain"/>
    <property type="match status" value="1"/>
</dbReference>
<dbReference type="PANTHER" id="PTHR30329:SF21">
    <property type="entry name" value="LIPOPROTEIN YIAD-RELATED"/>
    <property type="match status" value="1"/>
</dbReference>
<organism evidence="4 5">
    <name type="scientific">Gluconobacter cerinus</name>
    <dbReference type="NCBI Taxonomy" id="38307"/>
    <lineage>
        <taxon>Bacteria</taxon>
        <taxon>Pseudomonadati</taxon>
        <taxon>Pseudomonadota</taxon>
        <taxon>Alphaproteobacteria</taxon>
        <taxon>Acetobacterales</taxon>
        <taxon>Acetobacteraceae</taxon>
        <taxon>Gluconobacter</taxon>
    </lineage>
</organism>
<name>A0AAV5NI37_9PROT</name>
<dbReference type="GO" id="GO:0016020">
    <property type="term" value="C:membrane"/>
    <property type="evidence" value="ECO:0007669"/>
    <property type="project" value="UniProtKB-UniRule"/>
</dbReference>
<evidence type="ECO:0000256" key="2">
    <source>
        <dbReference type="SAM" id="MobiDB-lite"/>
    </source>
</evidence>
<proteinExistence type="predicted"/>
<dbReference type="AlphaFoldDB" id="A0AAV5NI37"/>
<evidence type="ECO:0000313" key="4">
    <source>
        <dbReference type="EMBL" id="GLQ63829.1"/>
    </source>
</evidence>
<dbReference type="InterPro" id="IPR050330">
    <property type="entry name" value="Bact_OuterMem_StrucFunc"/>
</dbReference>
<dbReference type="SUPFAM" id="SSF103088">
    <property type="entry name" value="OmpA-like"/>
    <property type="match status" value="1"/>
</dbReference>
<dbReference type="SUPFAM" id="SSF56925">
    <property type="entry name" value="OMPA-like"/>
    <property type="match status" value="1"/>
</dbReference>
<accession>A0AAV5NI37</accession>